<feature type="domain" description="STAS" evidence="1">
    <location>
        <begin position="21"/>
        <end position="121"/>
    </location>
</feature>
<keyword evidence="3" id="KW-1185">Reference proteome</keyword>
<reference evidence="2 3" key="1">
    <citation type="submission" date="2021-03" db="EMBL/GenBank/DDBJ databases">
        <title>Sequencing the genomes of 1000 actinobacteria strains.</title>
        <authorList>
            <person name="Klenk H.-P."/>
        </authorList>
    </citation>
    <scope>NUCLEOTIDE SEQUENCE [LARGE SCALE GENOMIC DNA]</scope>
    <source>
        <strain evidence="2 3">DSM 45510</strain>
    </source>
</reference>
<dbReference type="PROSITE" id="PS50801">
    <property type="entry name" value="STAS"/>
    <property type="match status" value="1"/>
</dbReference>
<dbReference type="InterPro" id="IPR036513">
    <property type="entry name" value="STAS_dom_sf"/>
</dbReference>
<dbReference type="Proteomes" id="UP000741013">
    <property type="component" value="Unassembled WGS sequence"/>
</dbReference>
<dbReference type="RefSeq" id="WP_209668599.1">
    <property type="nucleotide sequence ID" value="NZ_JAGGMS010000001.1"/>
</dbReference>
<organism evidence="2 3">
    <name type="scientific">Amycolatopsis magusensis</name>
    <dbReference type="NCBI Taxonomy" id="882444"/>
    <lineage>
        <taxon>Bacteria</taxon>
        <taxon>Bacillati</taxon>
        <taxon>Actinomycetota</taxon>
        <taxon>Actinomycetes</taxon>
        <taxon>Pseudonocardiales</taxon>
        <taxon>Pseudonocardiaceae</taxon>
        <taxon>Amycolatopsis</taxon>
    </lineage>
</organism>
<dbReference type="EMBL" id="JAGGMS010000001">
    <property type="protein sequence ID" value="MBP2185751.1"/>
    <property type="molecule type" value="Genomic_DNA"/>
</dbReference>
<gene>
    <name evidence="2" type="ORF">JOM49_007277</name>
</gene>
<evidence type="ECO:0000313" key="2">
    <source>
        <dbReference type="EMBL" id="MBP2185751.1"/>
    </source>
</evidence>
<dbReference type="SUPFAM" id="SSF52091">
    <property type="entry name" value="SpoIIaa-like"/>
    <property type="match status" value="1"/>
</dbReference>
<comment type="caution">
    <text evidence="2">The sequence shown here is derived from an EMBL/GenBank/DDBJ whole genome shotgun (WGS) entry which is preliminary data.</text>
</comment>
<sequence length="124" mass="13130">MEFAVEMRVHTAGLDDLLKTVVVTGPVLARTAASLREAIEAAWLDPVPRLVLLDLSGVTALDPAGIRELLRADSQGELVVCRVSPLVRAALAATTAAELLRVPEAGEVLRNDPADSAITVHRGF</sequence>
<dbReference type="Gene3D" id="3.30.750.24">
    <property type="entry name" value="STAS domain"/>
    <property type="match status" value="1"/>
</dbReference>
<protein>
    <submittedName>
        <fullName evidence="2">Anti-anti-sigma regulatory factor</fullName>
    </submittedName>
</protein>
<proteinExistence type="predicted"/>
<dbReference type="Pfam" id="PF01740">
    <property type="entry name" value="STAS"/>
    <property type="match status" value="1"/>
</dbReference>
<evidence type="ECO:0000259" key="1">
    <source>
        <dbReference type="PROSITE" id="PS50801"/>
    </source>
</evidence>
<dbReference type="CDD" id="cd07043">
    <property type="entry name" value="STAS_anti-anti-sigma_factors"/>
    <property type="match status" value="1"/>
</dbReference>
<name>A0ABS4Q257_9PSEU</name>
<dbReference type="InterPro" id="IPR002645">
    <property type="entry name" value="STAS_dom"/>
</dbReference>
<evidence type="ECO:0000313" key="3">
    <source>
        <dbReference type="Proteomes" id="UP000741013"/>
    </source>
</evidence>
<accession>A0ABS4Q257</accession>